<sequence>MSNCFVTLVEILKERAGPLGEDEIWALLQQATESSPFRPTGLYIICPWSMLLSSTGALSFRSNLSGAEIYTFTAPEVLQGRGSNSQLGTPEMHVYSLGMTLYWAADYQLLESQPIQLSDLLNQLLLSMCEDLAHKRVPLETILDICKTHQQSSGLPPADMHLRRLVKEVLGSKAEVGKHSCLLPCSTFISIQLVGSWQNPVQLNYLQSGWLPIPIVSVHWTLFIKISVMNFSLSFTATQLKPQTHFSARDFFNIEIDSQQTAMSHLPFFLKKGGCQR</sequence>
<reference evidence="3" key="4">
    <citation type="submission" date="2025-08" db="UniProtKB">
        <authorList>
            <consortium name="Ensembl"/>
        </authorList>
    </citation>
    <scope>IDENTIFICATION</scope>
</reference>
<reference evidence="3" key="5">
    <citation type="submission" date="2025-09" db="UniProtKB">
        <authorList>
            <consortium name="Ensembl"/>
        </authorList>
    </citation>
    <scope>IDENTIFICATION</scope>
</reference>
<dbReference type="InterPro" id="IPR011019">
    <property type="entry name" value="KIND_dom"/>
</dbReference>
<dbReference type="Gene3D" id="1.10.510.10">
    <property type="entry name" value="Transferase(Phosphotransferase) domain 1"/>
    <property type="match status" value="1"/>
</dbReference>
<reference evidence="4" key="2">
    <citation type="journal article" date="2007" name="PLoS Biol.">
        <title>Survey sequencing and comparative analysis of the elephant shark (Callorhinchus milii) genome.</title>
        <authorList>
            <person name="Venkatesh B."/>
            <person name="Kirkness E.F."/>
            <person name="Loh Y.H."/>
            <person name="Halpern A.L."/>
            <person name="Lee A.P."/>
            <person name="Johnson J."/>
            <person name="Dandona N."/>
            <person name="Viswanathan L.D."/>
            <person name="Tay A."/>
            <person name="Venter J.C."/>
            <person name="Strausberg R.L."/>
            <person name="Brenner S."/>
        </authorList>
    </citation>
    <scope>NUCLEOTIDE SEQUENCE [LARGE SCALE GENOMIC DNA]</scope>
</reference>
<proteinExistence type="predicted"/>
<dbReference type="Proteomes" id="UP000314986">
    <property type="component" value="Unassembled WGS sequence"/>
</dbReference>
<evidence type="ECO:0000259" key="2">
    <source>
        <dbReference type="PROSITE" id="PS51377"/>
    </source>
</evidence>
<accession>A0A4W3GXM3</accession>
<dbReference type="AlphaFoldDB" id="A0A4W3GXM3"/>
<dbReference type="SMART" id="SM00750">
    <property type="entry name" value="KIND"/>
    <property type="match status" value="1"/>
</dbReference>
<dbReference type="PROSITE" id="PS51377">
    <property type="entry name" value="KIND"/>
    <property type="match status" value="1"/>
</dbReference>
<dbReference type="PANTHER" id="PTHR46900">
    <property type="entry name" value="TYROSINE-PROTEIN PHOSPHATASE NON-RECEPTOR TYPE 13"/>
    <property type="match status" value="1"/>
</dbReference>
<dbReference type="GeneTree" id="ENSGT00940000161964"/>
<dbReference type="PANTHER" id="PTHR46900:SF4">
    <property type="entry name" value="FERM AND PDZ DOMAIN CONTAINING 2"/>
    <property type="match status" value="1"/>
</dbReference>
<feature type="domain" description="KIND" evidence="2">
    <location>
        <begin position="6"/>
        <end position="183"/>
    </location>
</feature>
<protein>
    <recommendedName>
        <fullName evidence="2">KIND domain-containing protein</fullName>
    </recommendedName>
</protein>
<evidence type="ECO:0000313" key="4">
    <source>
        <dbReference type="Proteomes" id="UP000314986"/>
    </source>
</evidence>
<evidence type="ECO:0000313" key="3">
    <source>
        <dbReference type="Ensembl" id="ENSCMIP00000007755.1"/>
    </source>
</evidence>
<name>A0A4W3GXM3_CALMI</name>
<reference evidence="4" key="1">
    <citation type="journal article" date="2006" name="Science">
        <title>Ancient noncoding elements conserved in the human genome.</title>
        <authorList>
            <person name="Venkatesh B."/>
            <person name="Kirkness E.F."/>
            <person name="Loh Y.H."/>
            <person name="Halpern A.L."/>
            <person name="Lee A.P."/>
            <person name="Johnson J."/>
            <person name="Dandona N."/>
            <person name="Viswanathan L.D."/>
            <person name="Tay A."/>
            <person name="Venter J.C."/>
            <person name="Strausberg R.L."/>
            <person name="Brenner S."/>
        </authorList>
    </citation>
    <scope>NUCLEOTIDE SEQUENCE [LARGE SCALE GENOMIC DNA]</scope>
</reference>
<reference evidence="4" key="3">
    <citation type="journal article" date="2014" name="Nature">
        <title>Elephant shark genome provides unique insights into gnathostome evolution.</title>
        <authorList>
            <consortium name="International Elephant Shark Genome Sequencing Consortium"/>
            <person name="Venkatesh B."/>
            <person name="Lee A.P."/>
            <person name="Ravi V."/>
            <person name="Maurya A.K."/>
            <person name="Lian M.M."/>
            <person name="Swann J.B."/>
            <person name="Ohta Y."/>
            <person name="Flajnik M.F."/>
            <person name="Sutoh Y."/>
            <person name="Kasahara M."/>
            <person name="Hoon S."/>
            <person name="Gangu V."/>
            <person name="Roy S.W."/>
            <person name="Irimia M."/>
            <person name="Korzh V."/>
            <person name="Kondrychyn I."/>
            <person name="Lim Z.W."/>
            <person name="Tay B.H."/>
            <person name="Tohari S."/>
            <person name="Kong K.W."/>
            <person name="Ho S."/>
            <person name="Lorente-Galdos B."/>
            <person name="Quilez J."/>
            <person name="Marques-Bonet T."/>
            <person name="Raney B.J."/>
            <person name="Ingham P.W."/>
            <person name="Tay A."/>
            <person name="Hillier L.W."/>
            <person name="Minx P."/>
            <person name="Boehm T."/>
            <person name="Wilson R.K."/>
            <person name="Brenner S."/>
            <person name="Warren W.C."/>
        </authorList>
    </citation>
    <scope>NUCLEOTIDE SEQUENCE [LARGE SCALE GENOMIC DNA]</scope>
</reference>
<keyword evidence="1" id="KW-0677">Repeat</keyword>
<dbReference type="InterPro" id="IPR052074">
    <property type="entry name" value="NonRcpt_TyrProt_Phosphatase"/>
</dbReference>
<keyword evidence="4" id="KW-1185">Reference proteome</keyword>
<evidence type="ECO:0000256" key="1">
    <source>
        <dbReference type="ARBA" id="ARBA00022737"/>
    </source>
</evidence>
<dbReference type="Ensembl" id="ENSCMIT00000007981.1">
    <property type="protein sequence ID" value="ENSCMIP00000007755.1"/>
    <property type="gene ID" value="ENSCMIG00000004209.1"/>
</dbReference>
<organism evidence="3 4">
    <name type="scientific">Callorhinchus milii</name>
    <name type="common">Ghost shark</name>
    <dbReference type="NCBI Taxonomy" id="7868"/>
    <lineage>
        <taxon>Eukaryota</taxon>
        <taxon>Metazoa</taxon>
        <taxon>Chordata</taxon>
        <taxon>Craniata</taxon>
        <taxon>Vertebrata</taxon>
        <taxon>Chondrichthyes</taxon>
        <taxon>Holocephali</taxon>
        <taxon>Chimaeriformes</taxon>
        <taxon>Callorhinchidae</taxon>
        <taxon>Callorhinchus</taxon>
    </lineage>
</organism>
<dbReference type="SUPFAM" id="SSF56112">
    <property type="entry name" value="Protein kinase-like (PK-like)"/>
    <property type="match status" value="1"/>
</dbReference>
<dbReference type="InterPro" id="IPR011009">
    <property type="entry name" value="Kinase-like_dom_sf"/>
</dbReference>